<feature type="signal peptide" evidence="1">
    <location>
        <begin position="1"/>
        <end position="22"/>
    </location>
</feature>
<sequence>MVRSPFVVVAALATLAILPAGAGAVEEAEKAAPPAASSEVDYYTRRARSVLEAEKALLPKPHALSASYPGKEIVVCEAGCADTRAPQVVFVRPEIPPVVETSESMMVPTSTSDGRSVPLDEVACVAGCYGAVASKVAAPAPALVPQPAEPAVSVEDWTPPIRLRESIDDKLSPVR</sequence>
<organism evidence="2 3">
    <name type="scientific">Hyphomicrobium nitrativorans NL23</name>
    <dbReference type="NCBI Taxonomy" id="1029756"/>
    <lineage>
        <taxon>Bacteria</taxon>
        <taxon>Pseudomonadati</taxon>
        <taxon>Pseudomonadota</taxon>
        <taxon>Alphaproteobacteria</taxon>
        <taxon>Hyphomicrobiales</taxon>
        <taxon>Hyphomicrobiaceae</taxon>
        <taxon>Hyphomicrobium</taxon>
    </lineage>
</organism>
<proteinExistence type="predicted"/>
<dbReference type="KEGG" id="hni:W911_17000"/>
<reference evidence="2 3" key="1">
    <citation type="journal article" date="2014" name="Genome Announc.">
        <title>Complete Genome Sequence of Hyphomicrobium nitrativorans Strain NL23, a Denitrifying Bacterium Isolated from Biofilm of a Methanol-Fed Denitrification System Treating Seawater at the Montreal Biodome.</title>
        <authorList>
            <person name="Martineau C."/>
            <person name="Villeneuve C."/>
            <person name="Mauffrey F."/>
            <person name="Villemur R."/>
        </authorList>
    </citation>
    <scope>NUCLEOTIDE SEQUENCE [LARGE SCALE GENOMIC DNA]</scope>
    <source>
        <strain evidence="2">NL23</strain>
    </source>
</reference>
<gene>
    <name evidence="2" type="ORF">W911_17000</name>
</gene>
<evidence type="ECO:0000313" key="2">
    <source>
        <dbReference type="EMBL" id="AHB50453.1"/>
    </source>
</evidence>
<accession>V5SIT3</accession>
<keyword evidence="1" id="KW-0732">Signal</keyword>
<dbReference type="HOGENOM" id="CLU_1530521_0_0_5"/>
<dbReference type="EMBL" id="CP006912">
    <property type="protein sequence ID" value="AHB50453.1"/>
    <property type="molecule type" value="Genomic_DNA"/>
</dbReference>
<dbReference type="PATRIC" id="fig|1029756.8.peg.3540"/>
<name>V5SIT3_9HYPH</name>
<feature type="chain" id="PRO_5004740833" evidence="1">
    <location>
        <begin position="23"/>
        <end position="175"/>
    </location>
</feature>
<evidence type="ECO:0000256" key="1">
    <source>
        <dbReference type="SAM" id="SignalP"/>
    </source>
</evidence>
<protein>
    <submittedName>
        <fullName evidence="2">Uncharacterized protein</fullName>
    </submittedName>
</protein>
<dbReference type="AlphaFoldDB" id="V5SIT3"/>
<dbReference type="Proteomes" id="UP000018542">
    <property type="component" value="Chromosome"/>
</dbReference>
<evidence type="ECO:0000313" key="3">
    <source>
        <dbReference type="Proteomes" id="UP000018542"/>
    </source>
</evidence>
<keyword evidence="3" id="KW-1185">Reference proteome</keyword>